<proteinExistence type="predicted"/>
<evidence type="ECO:0000313" key="2">
    <source>
        <dbReference type="Proteomes" id="UP001148662"/>
    </source>
</evidence>
<dbReference type="Proteomes" id="UP001148662">
    <property type="component" value="Unassembled WGS sequence"/>
</dbReference>
<dbReference type="EMBL" id="JANHOG010001827">
    <property type="protein sequence ID" value="KAJ3531079.1"/>
    <property type="molecule type" value="Genomic_DNA"/>
</dbReference>
<comment type="caution">
    <text evidence="1">The sequence shown here is derived from an EMBL/GenBank/DDBJ whole genome shotgun (WGS) entry which is preliminary data.</text>
</comment>
<gene>
    <name evidence="1" type="ORF">NM688_g7622</name>
</gene>
<sequence length="180" mass="19106">MASRPSLPASSSDFALPPSSSALASSSHAALAEEFNPLILRFRRPSLLAPPRASFYSEGRLHSPLVSSFTVPMTRRHTSSTVSGEESESDREKMSTDSPSPSVDSGATTPLTPSLPTNSAFTHKDKSSTSVDSDTSMKSMSSDSSVPDADTSVSTARPRSPMTPPPRPPPDNEREDGREV</sequence>
<organism evidence="1 2">
    <name type="scientific">Phlebia brevispora</name>
    <dbReference type="NCBI Taxonomy" id="194682"/>
    <lineage>
        <taxon>Eukaryota</taxon>
        <taxon>Fungi</taxon>
        <taxon>Dikarya</taxon>
        <taxon>Basidiomycota</taxon>
        <taxon>Agaricomycotina</taxon>
        <taxon>Agaricomycetes</taxon>
        <taxon>Polyporales</taxon>
        <taxon>Meruliaceae</taxon>
        <taxon>Phlebia</taxon>
    </lineage>
</organism>
<evidence type="ECO:0000313" key="1">
    <source>
        <dbReference type="EMBL" id="KAJ3531079.1"/>
    </source>
</evidence>
<accession>A0ACC1S378</accession>
<protein>
    <submittedName>
        <fullName evidence="1">Uncharacterized protein</fullName>
    </submittedName>
</protein>
<keyword evidence="2" id="KW-1185">Reference proteome</keyword>
<reference evidence="1" key="1">
    <citation type="submission" date="2022-07" db="EMBL/GenBank/DDBJ databases">
        <title>Genome Sequence of Phlebia brevispora.</title>
        <authorList>
            <person name="Buettner E."/>
        </authorList>
    </citation>
    <scope>NUCLEOTIDE SEQUENCE</scope>
    <source>
        <strain evidence="1">MPL23</strain>
    </source>
</reference>
<name>A0ACC1S378_9APHY</name>